<evidence type="ECO:0000313" key="3">
    <source>
        <dbReference type="EMBL" id="ANB10275.1"/>
    </source>
</evidence>
<gene>
    <name evidence="3" type="ORF">SAM40697_6322</name>
</gene>
<organism evidence="3 4">
    <name type="scientific">Streptomyces ambofaciens</name>
    <dbReference type="NCBI Taxonomy" id="1889"/>
    <lineage>
        <taxon>Bacteria</taxon>
        <taxon>Bacillati</taxon>
        <taxon>Actinomycetota</taxon>
        <taxon>Actinomycetes</taxon>
        <taxon>Kitasatosporales</taxon>
        <taxon>Streptomycetaceae</taxon>
        <taxon>Streptomyces</taxon>
    </lineage>
</organism>
<protein>
    <recommendedName>
        <fullName evidence="5">Secreted protein</fullName>
    </recommendedName>
</protein>
<evidence type="ECO:0000256" key="2">
    <source>
        <dbReference type="SAM" id="SignalP"/>
    </source>
</evidence>
<dbReference type="EMBL" id="CP012949">
    <property type="protein sequence ID" value="ANB10275.1"/>
    <property type="molecule type" value="Genomic_DNA"/>
</dbReference>
<feature type="region of interest" description="Disordered" evidence="1">
    <location>
        <begin position="48"/>
        <end position="120"/>
    </location>
</feature>
<feature type="signal peptide" evidence="2">
    <location>
        <begin position="1"/>
        <end position="21"/>
    </location>
</feature>
<reference evidence="4" key="1">
    <citation type="submission" date="2015-10" db="EMBL/GenBank/DDBJ databases">
        <title>Complete genome sequence of Streptomyces ambofaciens DSM 40697.</title>
        <authorList>
            <person name="Thibessard A."/>
            <person name="Leblond P."/>
        </authorList>
    </citation>
    <scope>NUCLEOTIDE SEQUENCE [LARGE SCALE GENOMIC DNA]</scope>
    <source>
        <strain evidence="4">DSM 40697</strain>
    </source>
</reference>
<feature type="compositionally biased region" description="Low complexity" evidence="1">
    <location>
        <begin position="70"/>
        <end position="87"/>
    </location>
</feature>
<reference evidence="3 4" key="2">
    <citation type="journal article" date="2016" name="Genome Announc.">
        <title>Complete Genome Sequence of Streptomyces ambofaciens DSM 40697, a Paradigm for Genome Plasticity Studies.</title>
        <authorList>
            <person name="Thibessard A."/>
            <person name="Leblond P."/>
        </authorList>
    </citation>
    <scope>NUCLEOTIDE SEQUENCE [LARGE SCALE GENOMIC DNA]</scope>
    <source>
        <strain evidence="3 4">DSM 40697</strain>
    </source>
</reference>
<keyword evidence="4" id="KW-1185">Reference proteome</keyword>
<keyword evidence="2" id="KW-0732">Signal</keyword>
<evidence type="ECO:0000256" key="1">
    <source>
        <dbReference type="SAM" id="MobiDB-lite"/>
    </source>
</evidence>
<sequence length="120" mass="12314">MRRRWAAAAVLLTWALLHLLAAQRAALPEPAPGSADVVVVAAAVETAGEPCPGEEDPSLRQVAVRSPRTAGRVADGAAVPAPAPTRAAGRDDGDLRRPPAHGRGADGPARSAADLQTFRC</sequence>
<proteinExistence type="predicted"/>
<accession>A0ABM6B891</accession>
<evidence type="ECO:0008006" key="5">
    <source>
        <dbReference type="Google" id="ProtNLM"/>
    </source>
</evidence>
<evidence type="ECO:0000313" key="4">
    <source>
        <dbReference type="Proteomes" id="UP000076720"/>
    </source>
</evidence>
<feature type="compositionally biased region" description="Basic and acidic residues" evidence="1">
    <location>
        <begin position="88"/>
        <end position="97"/>
    </location>
</feature>
<name>A0ABM6B891_STRAM</name>
<dbReference type="Proteomes" id="UP000076720">
    <property type="component" value="Chromosome"/>
</dbReference>
<feature type="chain" id="PRO_5045232969" description="Secreted protein" evidence="2">
    <location>
        <begin position="22"/>
        <end position="120"/>
    </location>
</feature>